<protein>
    <recommendedName>
        <fullName evidence="4">Secreted protein</fullName>
    </recommendedName>
</protein>
<organism evidence="2 3">
    <name type="scientific">Karstenula rhodostoma CBS 690.94</name>
    <dbReference type="NCBI Taxonomy" id="1392251"/>
    <lineage>
        <taxon>Eukaryota</taxon>
        <taxon>Fungi</taxon>
        <taxon>Dikarya</taxon>
        <taxon>Ascomycota</taxon>
        <taxon>Pezizomycotina</taxon>
        <taxon>Dothideomycetes</taxon>
        <taxon>Pleosporomycetidae</taxon>
        <taxon>Pleosporales</taxon>
        <taxon>Massarineae</taxon>
        <taxon>Didymosphaeriaceae</taxon>
        <taxon>Karstenula</taxon>
    </lineage>
</organism>
<reference evidence="2" key="1">
    <citation type="journal article" date="2020" name="Stud. Mycol.">
        <title>101 Dothideomycetes genomes: a test case for predicting lifestyles and emergence of pathogens.</title>
        <authorList>
            <person name="Haridas S."/>
            <person name="Albert R."/>
            <person name="Binder M."/>
            <person name="Bloem J."/>
            <person name="Labutti K."/>
            <person name="Salamov A."/>
            <person name="Andreopoulos B."/>
            <person name="Baker S."/>
            <person name="Barry K."/>
            <person name="Bills G."/>
            <person name="Bluhm B."/>
            <person name="Cannon C."/>
            <person name="Castanera R."/>
            <person name="Culley D."/>
            <person name="Daum C."/>
            <person name="Ezra D."/>
            <person name="Gonzalez J."/>
            <person name="Henrissat B."/>
            <person name="Kuo A."/>
            <person name="Liang C."/>
            <person name="Lipzen A."/>
            <person name="Lutzoni F."/>
            <person name="Magnuson J."/>
            <person name="Mondo S."/>
            <person name="Nolan M."/>
            <person name="Ohm R."/>
            <person name="Pangilinan J."/>
            <person name="Park H.-J."/>
            <person name="Ramirez L."/>
            <person name="Alfaro M."/>
            <person name="Sun H."/>
            <person name="Tritt A."/>
            <person name="Yoshinaga Y."/>
            <person name="Zwiers L.-H."/>
            <person name="Turgeon B."/>
            <person name="Goodwin S."/>
            <person name="Spatafora J."/>
            <person name="Crous P."/>
            <person name="Grigoriev I."/>
        </authorList>
    </citation>
    <scope>NUCLEOTIDE SEQUENCE</scope>
    <source>
        <strain evidence="2">CBS 690.94</strain>
    </source>
</reference>
<evidence type="ECO:0000313" key="3">
    <source>
        <dbReference type="Proteomes" id="UP000799764"/>
    </source>
</evidence>
<feature type="signal peptide" evidence="1">
    <location>
        <begin position="1"/>
        <end position="23"/>
    </location>
</feature>
<comment type="caution">
    <text evidence="2">The sequence shown here is derived from an EMBL/GenBank/DDBJ whole genome shotgun (WGS) entry which is preliminary data.</text>
</comment>
<feature type="chain" id="PRO_5040161029" description="Secreted protein" evidence="1">
    <location>
        <begin position="24"/>
        <end position="156"/>
    </location>
</feature>
<keyword evidence="3" id="KW-1185">Reference proteome</keyword>
<dbReference type="Proteomes" id="UP000799764">
    <property type="component" value="Unassembled WGS sequence"/>
</dbReference>
<evidence type="ECO:0008006" key="4">
    <source>
        <dbReference type="Google" id="ProtNLM"/>
    </source>
</evidence>
<sequence length="156" mass="17199">MVRTMRIPILAIFLFDAVPIAFADRHPPIFVPATASEPSLRSEGIRIAPDLFFAVKMLKGDIYGTNSGESISPTAILSAATRESFSRDRCCFSTGVTMVVGRTKAIRHMLLVYQFCHDRLEYGKARTDHSFGSCALFNAANWFTSYPPSRGGMGAR</sequence>
<evidence type="ECO:0000256" key="1">
    <source>
        <dbReference type="SAM" id="SignalP"/>
    </source>
</evidence>
<keyword evidence="1" id="KW-0732">Signal</keyword>
<accession>A0A9P4UK39</accession>
<gene>
    <name evidence="2" type="ORF">P171DRAFT_15783</name>
</gene>
<proteinExistence type="predicted"/>
<dbReference type="AlphaFoldDB" id="A0A9P4UK39"/>
<evidence type="ECO:0000313" key="2">
    <source>
        <dbReference type="EMBL" id="KAF2451972.1"/>
    </source>
</evidence>
<dbReference type="EMBL" id="MU001492">
    <property type="protein sequence ID" value="KAF2451972.1"/>
    <property type="molecule type" value="Genomic_DNA"/>
</dbReference>
<name>A0A9P4UK39_9PLEO</name>